<keyword evidence="3" id="KW-1185">Reference proteome</keyword>
<proteinExistence type="predicted"/>
<feature type="compositionally biased region" description="Acidic residues" evidence="1">
    <location>
        <begin position="55"/>
        <end position="65"/>
    </location>
</feature>
<dbReference type="EMBL" id="MWIH01000009">
    <property type="protein sequence ID" value="OQO89532.1"/>
    <property type="molecule type" value="Genomic_DNA"/>
</dbReference>
<gene>
    <name evidence="2" type="ORF">B1813_21630</name>
</gene>
<organism evidence="2 3">
    <name type="scientific">Saccharomonospora piscinae</name>
    <dbReference type="NCBI Taxonomy" id="687388"/>
    <lineage>
        <taxon>Bacteria</taxon>
        <taxon>Bacillati</taxon>
        <taxon>Actinomycetota</taxon>
        <taxon>Actinomycetes</taxon>
        <taxon>Pseudonocardiales</taxon>
        <taxon>Pseudonocardiaceae</taxon>
        <taxon>Saccharomonospora</taxon>
    </lineage>
</organism>
<dbReference type="STRING" id="1962155.B1813_21630"/>
<sequence length="65" mass="6910">MTENHELAPEADVTEQRLPARDGADDTGGADALEQSLPMEANPADVAEQATAVPLEDDDEFRADS</sequence>
<protein>
    <submittedName>
        <fullName evidence="2">Uncharacterized protein</fullName>
    </submittedName>
</protein>
<accession>A0A1V8ZXD3</accession>
<reference evidence="2 3" key="1">
    <citation type="submission" date="2017-02" db="EMBL/GenBank/DDBJ databases">
        <title>Draft genome of Saccharomonospora sp. 154.</title>
        <authorList>
            <person name="Alonso-Carmona G.S."/>
            <person name="De La Haba R."/>
            <person name="Vera-Gargallo B."/>
            <person name="Sandoval-Trujillo A.H."/>
            <person name="Ramirez-Duran N."/>
            <person name="Ventosa A."/>
        </authorList>
    </citation>
    <scope>NUCLEOTIDE SEQUENCE [LARGE SCALE GENOMIC DNA]</scope>
    <source>
        <strain evidence="2 3">LRS4.154</strain>
    </source>
</reference>
<name>A0A1V8ZXD3_SACPI</name>
<feature type="compositionally biased region" description="Basic and acidic residues" evidence="1">
    <location>
        <begin position="1"/>
        <end position="24"/>
    </location>
</feature>
<dbReference type="RefSeq" id="WP_081195059.1">
    <property type="nucleotide sequence ID" value="NZ_MWIH01000009.1"/>
</dbReference>
<evidence type="ECO:0000256" key="1">
    <source>
        <dbReference type="SAM" id="MobiDB-lite"/>
    </source>
</evidence>
<dbReference type="Proteomes" id="UP000192591">
    <property type="component" value="Unassembled WGS sequence"/>
</dbReference>
<feature type="region of interest" description="Disordered" evidence="1">
    <location>
        <begin position="1"/>
        <end position="65"/>
    </location>
</feature>
<evidence type="ECO:0000313" key="3">
    <source>
        <dbReference type="Proteomes" id="UP000192591"/>
    </source>
</evidence>
<comment type="caution">
    <text evidence="2">The sequence shown here is derived from an EMBL/GenBank/DDBJ whole genome shotgun (WGS) entry which is preliminary data.</text>
</comment>
<evidence type="ECO:0000313" key="2">
    <source>
        <dbReference type="EMBL" id="OQO89532.1"/>
    </source>
</evidence>
<dbReference type="AlphaFoldDB" id="A0A1V8ZXD3"/>